<name>A0AAQ3S647_VIGMU</name>
<dbReference type="AlphaFoldDB" id="A0AAQ3S647"/>
<sequence length="127" mass="14403">AENIHSCHFLNSRHTFCNGTLLRKPVRTNSHSDRQNSWHGNWNSSNQENQQIVNPISVFAVLYWVHDNELNDYSNRNGTNAEVTNCCKDFLEVTNLVGAVNQMSSLAKKGVHPSGNHHCFYLTLLHG</sequence>
<accession>A0AAQ3S647</accession>
<proteinExistence type="predicted"/>
<protein>
    <submittedName>
        <fullName evidence="1">Uncharacterized protein</fullName>
    </submittedName>
</protein>
<gene>
    <name evidence="1" type="ORF">V8G54_006119</name>
</gene>
<feature type="non-terminal residue" evidence="1">
    <location>
        <position position="1"/>
    </location>
</feature>
<reference evidence="1 2" key="1">
    <citation type="journal article" date="2023" name="Life. Sci Alliance">
        <title>Evolutionary insights into 3D genome organization and epigenetic landscape of Vigna mungo.</title>
        <authorList>
            <person name="Junaid A."/>
            <person name="Singh B."/>
            <person name="Bhatia S."/>
        </authorList>
    </citation>
    <scope>NUCLEOTIDE SEQUENCE [LARGE SCALE GENOMIC DNA]</scope>
    <source>
        <strain evidence="1">Urdbean</strain>
    </source>
</reference>
<evidence type="ECO:0000313" key="2">
    <source>
        <dbReference type="Proteomes" id="UP001374535"/>
    </source>
</evidence>
<evidence type="ECO:0000313" key="1">
    <source>
        <dbReference type="EMBL" id="WVZ18797.1"/>
    </source>
</evidence>
<keyword evidence="2" id="KW-1185">Reference proteome</keyword>
<dbReference type="EMBL" id="CP144699">
    <property type="protein sequence ID" value="WVZ18797.1"/>
    <property type="molecule type" value="Genomic_DNA"/>
</dbReference>
<organism evidence="1 2">
    <name type="scientific">Vigna mungo</name>
    <name type="common">Black gram</name>
    <name type="synonym">Phaseolus mungo</name>
    <dbReference type="NCBI Taxonomy" id="3915"/>
    <lineage>
        <taxon>Eukaryota</taxon>
        <taxon>Viridiplantae</taxon>
        <taxon>Streptophyta</taxon>
        <taxon>Embryophyta</taxon>
        <taxon>Tracheophyta</taxon>
        <taxon>Spermatophyta</taxon>
        <taxon>Magnoliopsida</taxon>
        <taxon>eudicotyledons</taxon>
        <taxon>Gunneridae</taxon>
        <taxon>Pentapetalae</taxon>
        <taxon>rosids</taxon>
        <taxon>fabids</taxon>
        <taxon>Fabales</taxon>
        <taxon>Fabaceae</taxon>
        <taxon>Papilionoideae</taxon>
        <taxon>50 kb inversion clade</taxon>
        <taxon>NPAAA clade</taxon>
        <taxon>indigoferoid/millettioid clade</taxon>
        <taxon>Phaseoleae</taxon>
        <taxon>Vigna</taxon>
    </lineage>
</organism>
<dbReference type="Proteomes" id="UP001374535">
    <property type="component" value="Chromosome 2"/>
</dbReference>